<feature type="transmembrane region" description="Helical" evidence="7">
    <location>
        <begin position="105"/>
        <end position="127"/>
    </location>
</feature>
<name>A0A8J6U0R6_9FIRM</name>
<protein>
    <submittedName>
        <fullName evidence="9">Carbohydrate ABC transporter permease</fullName>
    </submittedName>
</protein>
<feature type="transmembrane region" description="Helical" evidence="7">
    <location>
        <begin position="254"/>
        <end position="273"/>
    </location>
</feature>
<keyword evidence="2 7" id="KW-0813">Transport</keyword>
<dbReference type="AlphaFoldDB" id="A0A8J6U0R6"/>
<feature type="transmembrane region" description="Helical" evidence="7">
    <location>
        <begin position="9"/>
        <end position="31"/>
    </location>
</feature>
<evidence type="ECO:0000256" key="6">
    <source>
        <dbReference type="ARBA" id="ARBA00023136"/>
    </source>
</evidence>
<dbReference type="InterPro" id="IPR000515">
    <property type="entry name" value="MetI-like"/>
</dbReference>
<gene>
    <name evidence="9" type="ORF">H8702_11945</name>
</gene>
<evidence type="ECO:0000256" key="1">
    <source>
        <dbReference type="ARBA" id="ARBA00004651"/>
    </source>
</evidence>
<dbReference type="Proteomes" id="UP000632659">
    <property type="component" value="Unassembled WGS sequence"/>
</dbReference>
<keyword evidence="10" id="KW-1185">Reference proteome</keyword>
<comment type="caution">
    <text evidence="9">The sequence shown here is derived from an EMBL/GenBank/DDBJ whole genome shotgun (WGS) entry which is preliminary data.</text>
</comment>
<dbReference type="EMBL" id="JACRTL010000008">
    <property type="protein sequence ID" value="MBC8611802.1"/>
    <property type="molecule type" value="Genomic_DNA"/>
</dbReference>
<comment type="similarity">
    <text evidence="7">Belongs to the binding-protein-dependent transport system permease family.</text>
</comment>
<organism evidence="9 10">
    <name type="scientific">Massiliimalia timonensis</name>
    <dbReference type="NCBI Taxonomy" id="1987501"/>
    <lineage>
        <taxon>Bacteria</taxon>
        <taxon>Bacillati</taxon>
        <taxon>Bacillota</taxon>
        <taxon>Clostridia</taxon>
        <taxon>Eubacteriales</taxon>
        <taxon>Oscillospiraceae</taxon>
        <taxon>Massiliimalia</taxon>
    </lineage>
</organism>
<keyword evidence="6 7" id="KW-0472">Membrane</keyword>
<evidence type="ECO:0000256" key="7">
    <source>
        <dbReference type="RuleBase" id="RU363032"/>
    </source>
</evidence>
<dbReference type="InterPro" id="IPR035906">
    <property type="entry name" value="MetI-like_sf"/>
</dbReference>
<sequence>MNRTILKKILLYLLLIALNLIVLFPFLVMIATSLKSLNEIRVSPYSLVPKEIRFDNYISFFQSGNWGQYFYNSAVVAVVTTVVSILTNAVAGYAFARLHFYGRNFLFKFTLIGMMVPMQTVMIPIYLKVKSIPLAGGNNILGQGGTGLLNTTWGVIAPLLAGAFGLFLCRQFFANFPTSLDEAAKIDGCSNIRTFFRIYLPLSKPVLATLAILKFTDGWNQYTWPLIITNSDEGRTLQLALAMFRGSSVIKWDLLMAGTIITCIPVLIIFLALQKYYVQGIVTSGLKG</sequence>
<evidence type="ECO:0000259" key="8">
    <source>
        <dbReference type="PROSITE" id="PS50928"/>
    </source>
</evidence>
<feature type="transmembrane region" description="Helical" evidence="7">
    <location>
        <begin position="147"/>
        <end position="169"/>
    </location>
</feature>
<evidence type="ECO:0000256" key="4">
    <source>
        <dbReference type="ARBA" id="ARBA00022692"/>
    </source>
</evidence>
<evidence type="ECO:0000256" key="3">
    <source>
        <dbReference type="ARBA" id="ARBA00022475"/>
    </source>
</evidence>
<reference evidence="9" key="1">
    <citation type="submission" date="2020-08" db="EMBL/GenBank/DDBJ databases">
        <title>Genome public.</title>
        <authorList>
            <person name="Liu C."/>
            <person name="Sun Q."/>
        </authorList>
    </citation>
    <scope>NUCLEOTIDE SEQUENCE</scope>
    <source>
        <strain evidence="9">NSJ-15</strain>
    </source>
</reference>
<dbReference type="GO" id="GO:0005886">
    <property type="term" value="C:plasma membrane"/>
    <property type="evidence" value="ECO:0007669"/>
    <property type="project" value="UniProtKB-SubCell"/>
</dbReference>
<keyword evidence="4 7" id="KW-0812">Transmembrane</keyword>
<dbReference type="PROSITE" id="PS50928">
    <property type="entry name" value="ABC_TM1"/>
    <property type="match status" value="1"/>
</dbReference>
<keyword evidence="5 7" id="KW-1133">Transmembrane helix</keyword>
<comment type="subcellular location">
    <subcellularLocation>
        <location evidence="1 7">Cell membrane</location>
        <topology evidence="1 7">Multi-pass membrane protein</topology>
    </subcellularLocation>
</comment>
<evidence type="ECO:0000313" key="10">
    <source>
        <dbReference type="Proteomes" id="UP000632659"/>
    </source>
</evidence>
<dbReference type="GO" id="GO:0055085">
    <property type="term" value="P:transmembrane transport"/>
    <property type="evidence" value="ECO:0007669"/>
    <property type="project" value="InterPro"/>
</dbReference>
<feature type="domain" description="ABC transmembrane type-1" evidence="8">
    <location>
        <begin position="70"/>
        <end position="273"/>
    </location>
</feature>
<dbReference type="RefSeq" id="WP_154824953.1">
    <property type="nucleotide sequence ID" value="NZ_JACRTL010000008.1"/>
</dbReference>
<dbReference type="Gene3D" id="1.10.3720.10">
    <property type="entry name" value="MetI-like"/>
    <property type="match status" value="1"/>
</dbReference>
<evidence type="ECO:0000256" key="2">
    <source>
        <dbReference type="ARBA" id="ARBA00022448"/>
    </source>
</evidence>
<evidence type="ECO:0000256" key="5">
    <source>
        <dbReference type="ARBA" id="ARBA00022989"/>
    </source>
</evidence>
<dbReference type="Pfam" id="PF00528">
    <property type="entry name" value="BPD_transp_1"/>
    <property type="match status" value="1"/>
</dbReference>
<feature type="transmembrane region" description="Helical" evidence="7">
    <location>
        <begin position="69"/>
        <end position="93"/>
    </location>
</feature>
<keyword evidence="3" id="KW-1003">Cell membrane</keyword>
<dbReference type="PANTHER" id="PTHR43744:SF12">
    <property type="entry name" value="ABC TRANSPORTER PERMEASE PROTEIN MG189-RELATED"/>
    <property type="match status" value="1"/>
</dbReference>
<proteinExistence type="inferred from homology"/>
<dbReference type="CDD" id="cd06261">
    <property type="entry name" value="TM_PBP2"/>
    <property type="match status" value="1"/>
</dbReference>
<dbReference type="SUPFAM" id="SSF161098">
    <property type="entry name" value="MetI-like"/>
    <property type="match status" value="1"/>
</dbReference>
<accession>A0A8J6U0R6</accession>
<evidence type="ECO:0000313" key="9">
    <source>
        <dbReference type="EMBL" id="MBC8611802.1"/>
    </source>
</evidence>
<dbReference type="PANTHER" id="PTHR43744">
    <property type="entry name" value="ABC TRANSPORTER PERMEASE PROTEIN MG189-RELATED-RELATED"/>
    <property type="match status" value="1"/>
</dbReference>